<comment type="subunit">
    <text evidence="15">Interacts with major capsid protein L1. Interacts with E2; this interaction inhibits E2 transcriptional activity but not the DNA replication function E2. Interacts with host HSPA8; this interaction is required for L2 nuclear translocation. Interacts with host importins KPNB2 and KPNB3. Forms a complex with importin alpha2-beta1 heterodimers via interaction with the importin alpha2 adapter. Interacts with host DYNLT1; this interaction is essential for virus intracellular transport during entry. Interacts (via C-terminus) with host retromer subunits VPS35 AND VPS29.</text>
</comment>
<keyword evidence="6" id="KW-1040">Host Golgi apparatus</keyword>
<dbReference type="RefSeq" id="YP_007349387.1">
    <property type="nucleotide sequence ID" value="NC_020084.1"/>
</dbReference>
<dbReference type="GO" id="GO:0046718">
    <property type="term" value="P:symbiont entry into host cell"/>
    <property type="evidence" value="ECO:0007669"/>
    <property type="project" value="UniProtKB-KW"/>
</dbReference>
<evidence type="ECO:0000256" key="3">
    <source>
        <dbReference type="ARBA" id="ARBA00022561"/>
    </source>
</evidence>
<keyword evidence="14 15" id="KW-1160">Virus entry into host cell</keyword>
<keyword evidence="9 15" id="KW-1177">Microtubular inwards viral transport</keyword>
<evidence type="ECO:0000313" key="17">
    <source>
        <dbReference type="Proteomes" id="UP000127392"/>
    </source>
</evidence>
<feature type="disulfide bond" evidence="15">
    <location>
        <begin position="21"/>
        <end position="27"/>
    </location>
</feature>
<dbReference type="Proteomes" id="UP000127392">
    <property type="component" value="Segment"/>
</dbReference>
<comment type="function">
    <text evidence="15">Minor protein of the capsid that localizes along the inner surface of the virion, within the central cavities beneath the L1 pentamers. Plays a role in capsid stabilization through interaction with the major capsid protein L1. Once the virion enters the host cell, L2 escorts the genomic DNA into the nucleus by promoting escape from the endosomal compartments and traffic through the host Golgi network. Mechanistically, the C-terminus of L2 possesses a cell-penetrating peptide that protudes from the host endosome, interacts with host cytoplasmic retromer cargo and thereby mediates the capsid delivery to the host trans-Golgi network. Plays a role through its interaction with host dynein in the intracellular microtubule-dependent transport of viral capsid toward the nucleus. Mediates the viral genome import into the nucleus through binding to host importins. Once within the nucleus, L2 localizes viral genomes to host PML bodies in order to activate early gene expression for establishment of infection. Later on, promotes late gene expression by interacting with the viral E2 protein and by inhibiting its transcriptional activation functions. During virion assembly, encapsidates the genome by direct interaction with the viral DNA.</text>
</comment>
<reference evidence="16 17" key="1">
    <citation type="journal article" date="2013" name="J. Gen. Virol.">
        <title>Four novel papillomavirus sequences support a broad diversity among equine papillomaviruses.</title>
        <authorList>
            <person name="Lange C."/>
            <person name="Vetsch E."/>
            <person name="Ackermann M."/>
            <person name="Favrot C."/>
            <person name="Tobler K."/>
        </authorList>
    </citation>
    <scope>NUCLEOTIDE SEQUENCE [LARGE SCALE GENOMIC DNA]</scope>
</reference>
<protein>
    <recommendedName>
        <fullName evidence="15">Minor capsid protein L2</fullName>
    </recommendedName>
</protein>
<dbReference type="EMBL" id="JQ031033">
    <property type="protein sequence ID" value="AFS89117.1"/>
    <property type="molecule type" value="Genomic_DNA"/>
</dbReference>
<comment type="subcellular location">
    <subcellularLocation>
        <location evidence="15">Virion</location>
    </subcellularLocation>
    <subcellularLocation>
        <location evidence="15">Host nucleus</location>
    </subcellularLocation>
</comment>
<keyword evidence="12 15" id="KW-0238">DNA-binding</keyword>
<keyword evidence="13 15" id="KW-1015">Disulfide bond</keyword>
<dbReference type="GO" id="GO:0003677">
    <property type="term" value="F:DNA binding"/>
    <property type="evidence" value="ECO:0007669"/>
    <property type="project" value="UniProtKB-UniRule"/>
</dbReference>
<organism evidence="16 17">
    <name type="scientific">Equus caballus papillomavirus 5</name>
    <dbReference type="NCBI Taxonomy" id="1235429"/>
    <lineage>
        <taxon>Viruses</taxon>
        <taxon>Monodnaviria</taxon>
        <taxon>Shotokuvirae</taxon>
        <taxon>Cossaviricota</taxon>
        <taxon>Papovaviricetes</taxon>
        <taxon>Zurhausenvirales</taxon>
        <taxon>Papillomaviridae</taxon>
        <taxon>Firstpapillomavirinae</taxon>
        <taxon>Dyoiotapapillomavirus</taxon>
        <taxon>Dyoiotapapillomavirus 2</taxon>
    </lineage>
</organism>
<evidence type="ECO:0000313" key="16">
    <source>
        <dbReference type="EMBL" id="AFS89117.1"/>
    </source>
</evidence>
<dbReference type="GO" id="GO:0075732">
    <property type="term" value="P:viral penetration into host nucleus"/>
    <property type="evidence" value="ECO:0007669"/>
    <property type="project" value="UniProtKB-KW"/>
</dbReference>
<evidence type="ECO:0000256" key="15">
    <source>
        <dbReference type="HAMAP-Rule" id="MF_04003"/>
    </source>
</evidence>
<comment type="caution">
    <text evidence="15">Lacks conserved residue(s) required for the propagation of feature annotation.</text>
</comment>
<evidence type="ECO:0000256" key="12">
    <source>
        <dbReference type="ARBA" id="ARBA00023125"/>
    </source>
</evidence>
<evidence type="ECO:0000256" key="14">
    <source>
        <dbReference type="ARBA" id="ARBA00023296"/>
    </source>
</evidence>
<keyword evidence="1 15" id="KW-1163">Viral penetration into host nucleus</keyword>
<evidence type="ECO:0000256" key="7">
    <source>
        <dbReference type="ARBA" id="ARBA00022844"/>
    </source>
</evidence>
<evidence type="ECO:0000256" key="5">
    <source>
        <dbReference type="ARBA" id="ARBA00022581"/>
    </source>
</evidence>
<keyword evidence="8 15" id="KW-0426">Late protein</keyword>
<keyword evidence="7 15" id="KW-0946">Virion</keyword>
<sequence length="498" mass="52515">MDAPPVKRRKRAAVDQLYKTCKMGGDCPPDVVPKVEGDTVADRILKWLSSFFYFGNLGISTGRGTGGRLGYTPLGGGGGHAAEGGGVRVGAPISTLGVGVDAVGPAEAVPVDVLQPSAPSIIPLGEGVSVDTVDVIAEVLPPPGGARPEVTAEVPGQPATIDVAMDVVPRLRAAVSRSTFHNPAFQVELQSLGTGESSASEQAFVFGHAGGRLVDTVGEDIEMVALGDGVPRTSTPRSSSATPRSRLWGRRFEQVQVADPAFLSAPDTLVQYGFSNPAYDPEASLVFPYTEGEARAAPSTLFQDVAYLGRPEITSHKESIGVSRLGRRATVQTRSGTIIGAEVHFRYELSPITSEDIELSVLTTQDEEALSVVDLESLTSAYSERELLEDDQPNIHGVLSFTDEEGATTSLPLAPPQARFFYTGPFLQGGRGVSDGRGQAAGESSHPGTDVIIEYPEAGGSYFLHPTAPCRRKRRYCFADGLLDAGQSEVLSPPCACY</sequence>
<evidence type="ECO:0000256" key="4">
    <source>
        <dbReference type="ARBA" id="ARBA00022562"/>
    </source>
</evidence>
<accession>K9M8S9</accession>
<keyword evidence="4 15" id="KW-1048">Host nucleus</keyword>
<dbReference type="GO" id="GO:0075521">
    <property type="term" value="P:microtubule-dependent intracellular transport of viral material towards nucleus"/>
    <property type="evidence" value="ECO:0007669"/>
    <property type="project" value="UniProtKB-UniRule"/>
</dbReference>
<evidence type="ECO:0000256" key="10">
    <source>
        <dbReference type="ARBA" id="ARBA00023046"/>
    </source>
</evidence>
<evidence type="ECO:0000256" key="6">
    <source>
        <dbReference type="ARBA" id="ARBA00022812"/>
    </source>
</evidence>
<dbReference type="GO" id="GO:0019028">
    <property type="term" value="C:viral capsid"/>
    <property type="evidence" value="ECO:0007669"/>
    <property type="project" value="UniProtKB-UniRule"/>
</dbReference>
<dbReference type="GO" id="GO:0042025">
    <property type="term" value="C:host cell nucleus"/>
    <property type="evidence" value="ECO:0007669"/>
    <property type="project" value="UniProtKB-SubCell"/>
</dbReference>
<dbReference type="GO" id="GO:0043657">
    <property type="term" value="C:host cell"/>
    <property type="evidence" value="ECO:0007669"/>
    <property type="project" value="GOC"/>
</dbReference>
<comment type="similarity">
    <text evidence="15">Belongs to the papillomaviridae L2 protein family.</text>
</comment>
<keyword evidence="10" id="KW-1039">Host endosome</keyword>
<comment type="PTM">
    <text evidence="15">Highly phosphorylated.</text>
</comment>
<dbReference type="HAMAP" id="MF_04003">
    <property type="entry name" value="PPV_L2"/>
    <property type="match status" value="1"/>
</dbReference>
<keyword evidence="5 15" id="KW-0945">Host-virus interaction</keyword>
<dbReference type="InterPro" id="IPR000784">
    <property type="entry name" value="Late_L2"/>
</dbReference>
<keyword evidence="11 15" id="KW-1176">Cytoplasmic inwards viral transport</keyword>
<proteinExistence type="inferred from homology"/>
<keyword evidence="2 15" id="KW-0597">Phosphoprotein</keyword>
<keyword evidence="3 15" id="KW-0167">Capsid protein</keyword>
<dbReference type="GO" id="GO:0005198">
    <property type="term" value="F:structural molecule activity"/>
    <property type="evidence" value="ECO:0007669"/>
    <property type="project" value="UniProtKB-UniRule"/>
</dbReference>
<dbReference type="KEGG" id="vg:14515926"/>
<evidence type="ECO:0000256" key="1">
    <source>
        <dbReference type="ARBA" id="ARBA00022524"/>
    </source>
</evidence>
<name>K9M8S9_9PAPI</name>
<dbReference type="OrthoDB" id="8047at10239"/>
<evidence type="ECO:0000256" key="13">
    <source>
        <dbReference type="ARBA" id="ARBA00023157"/>
    </source>
</evidence>
<evidence type="ECO:0000256" key="9">
    <source>
        <dbReference type="ARBA" id="ARBA00022952"/>
    </source>
</evidence>
<dbReference type="Pfam" id="PF00513">
    <property type="entry name" value="Late_protein_L2"/>
    <property type="match status" value="1"/>
</dbReference>
<evidence type="ECO:0000256" key="11">
    <source>
        <dbReference type="ARBA" id="ARBA00023120"/>
    </source>
</evidence>
<evidence type="ECO:0000256" key="8">
    <source>
        <dbReference type="ARBA" id="ARBA00022921"/>
    </source>
</evidence>
<evidence type="ECO:0000256" key="2">
    <source>
        <dbReference type="ARBA" id="ARBA00022553"/>
    </source>
</evidence>
<gene>
    <name evidence="15" type="primary">L2</name>
</gene>